<organism evidence="1 2">
    <name type="scientific">Cucumis melo var. makuwa</name>
    <name type="common">Oriental melon</name>
    <dbReference type="NCBI Taxonomy" id="1194695"/>
    <lineage>
        <taxon>Eukaryota</taxon>
        <taxon>Viridiplantae</taxon>
        <taxon>Streptophyta</taxon>
        <taxon>Embryophyta</taxon>
        <taxon>Tracheophyta</taxon>
        <taxon>Spermatophyta</taxon>
        <taxon>Magnoliopsida</taxon>
        <taxon>eudicotyledons</taxon>
        <taxon>Gunneridae</taxon>
        <taxon>Pentapetalae</taxon>
        <taxon>rosids</taxon>
        <taxon>fabids</taxon>
        <taxon>Cucurbitales</taxon>
        <taxon>Cucurbitaceae</taxon>
        <taxon>Benincaseae</taxon>
        <taxon>Cucumis</taxon>
    </lineage>
</organism>
<evidence type="ECO:0000313" key="1">
    <source>
        <dbReference type="EMBL" id="TYK22923.1"/>
    </source>
</evidence>
<gene>
    <name evidence="1" type="ORF">E5676_scaffold80300G00010</name>
</gene>
<comment type="caution">
    <text evidence="1">The sequence shown here is derived from an EMBL/GenBank/DDBJ whole genome shotgun (WGS) entry which is preliminary data.</text>
</comment>
<evidence type="ECO:0000313" key="2">
    <source>
        <dbReference type="Proteomes" id="UP000321947"/>
    </source>
</evidence>
<accession>A0A5D3DH84</accession>
<reference evidence="1 2" key="1">
    <citation type="submission" date="2019-08" db="EMBL/GenBank/DDBJ databases">
        <title>Draft genome sequences of two oriental melons (Cucumis melo L. var makuwa).</title>
        <authorList>
            <person name="Kwon S.-Y."/>
        </authorList>
    </citation>
    <scope>NUCLEOTIDE SEQUENCE [LARGE SCALE GENOMIC DNA]</scope>
    <source>
        <strain evidence="2">cv. Chang Bougi</strain>
        <tissue evidence="1">Leaf</tissue>
    </source>
</reference>
<proteinExistence type="predicted"/>
<dbReference type="EMBL" id="SSTD01004720">
    <property type="protein sequence ID" value="TYK22923.1"/>
    <property type="molecule type" value="Genomic_DNA"/>
</dbReference>
<protein>
    <submittedName>
        <fullName evidence="1">Uncharacterized protein</fullName>
    </submittedName>
</protein>
<dbReference type="AlphaFoldDB" id="A0A5D3DH84"/>
<sequence length="181" mass="21270">MEGIANYLWARQGWKDPLYSPPDLGEKDFLLDWLAVNRSVVVEFPRPIKTRQLFIYGEPSKEKNLPIILMGKELPYLFQKRGPWAERIIPLQFRSHLHKIVEERLILTLWSRIEIRAGFFDAQGWLPIHNNFLQVNEFYLEKNIITTPSAPDLNVYGLCQILLGDEPSFHIAIRKKDEIEK</sequence>
<name>A0A5D3DH84_CUCMM</name>
<dbReference type="Proteomes" id="UP000321947">
    <property type="component" value="Unassembled WGS sequence"/>
</dbReference>